<feature type="domain" description="Cell-traversal protein for ookinetes and sporozoites" evidence="3">
    <location>
        <begin position="39"/>
        <end position="155"/>
    </location>
</feature>
<dbReference type="RefSeq" id="XP_028530536.1">
    <property type="nucleotide sequence ID" value="XM_028674155.1"/>
</dbReference>
<dbReference type="AlphaFoldDB" id="A0A1J1GZM1"/>
<name>A0A1J1GZM1_PLAGA</name>
<keyword evidence="2" id="KW-0732">Signal</keyword>
<accession>A0A1J1GZM1</accession>
<dbReference type="OrthoDB" id="371698at2759"/>
<dbReference type="GeneID" id="39733845"/>
<dbReference type="VEuPathDB" id="PlasmoDB:PGAL8A_00531200"/>
<feature type="signal peptide" evidence="2">
    <location>
        <begin position="1"/>
        <end position="30"/>
    </location>
</feature>
<dbReference type="InterPro" id="IPR041004">
    <property type="entry name" value="CelTOS"/>
</dbReference>
<evidence type="ECO:0000313" key="4">
    <source>
        <dbReference type="EMBL" id="CRG97735.1"/>
    </source>
</evidence>
<dbReference type="Pfam" id="PF18659">
    <property type="entry name" value="CelTOS"/>
    <property type="match status" value="1"/>
</dbReference>
<keyword evidence="5" id="KW-1185">Reference proteome</keyword>
<evidence type="ECO:0000259" key="3">
    <source>
        <dbReference type="Pfam" id="PF18659"/>
    </source>
</evidence>
<dbReference type="Proteomes" id="UP000220797">
    <property type="component" value="Unassembled WGS sequence"/>
</dbReference>
<evidence type="ECO:0000256" key="1">
    <source>
        <dbReference type="SAM" id="MobiDB-lite"/>
    </source>
</evidence>
<feature type="chain" id="PRO_5013244173" evidence="2">
    <location>
        <begin position="31"/>
        <end position="197"/>
    </location>
</feature>
<evidence type="ECO:0000313" key="5">
    <source>
        <dbReference type="Proteomes" id="UP000220797"/>
    </source>
</evidence>
<comment type="caution">
    <text evidence="4">The sequence shown here is derived from an EMBL/GenBank/DDBJ whole genome shotgun (WGS) entry which is preliminary data.</text>
</comment>
<evidence type="ECO:0000256" key="2">
    <source>
        <dbReference type="SAM" id="SignalP"/>
    </source>
</evidence>
<feature type="compositionally biased region" description="Acidic residues" evidence="1">
    <location>
        <begin position="175"/>
        <end position="190"/>
    </location>
</feature>
<reference evidence="4" key="1">
    <citation type="submission" date="2015-04" db="EMBL/GenBank/DDBJ databases">
        <authorList>
            <consortium name="Pathogen Informatics"/>
        </authorList>
    </citation>
    <scope>NUCLEOTIDE SEQUENCE [LARGE SCALE GENOMIC DNA]</scope>
    <source>
        <strain evidence="4">8A</strain>
    </source>
</reference>
<protein>
    <submittedName>
        <fullName evidence="4">Cell traversal protein for ookinetes and, putative</fullName>
    </submittedName>
</protein>
<feature type="region of interest" description="Disordered" evidence="1">
    <location>
        <begin position="162"/>
        <end position="197"/>
    </location>
</feature>
<organism evidence="4 5">
    <name type="scientific">Plasmodium gallinaceum</name>
    <dbReference type="NCBI Taxonomy" id="5849"/>
    <lineage>
        <taxon>Eukaryota</taxon>
        <taxon>Sar</taxon>
        <taxon>Alveolata</taxon>
        <taxon>Apicomplexa</taxon>
        <taxon>Aconoidasida</taxon>
        <taxon>Haemosporida</taxon>
        <taxon>Plasmodiidae</taxon>
        <taxon>Plasmodium</taxon>
        <taxon>Plasmodium (Haemamoeba)</taxon>
    </lineage>
</organism>
<proteinExistence type="predicted"/>
<gene>
    <name evidence="4" type="ORF">PGAL8A_00531200</name>
</gene>
<sequence length="197" mass="22048">MNQLKRLSIVSTFLLFFSLLNVSCFRGNNGTNVISSLQNESQIYDHLNNNISSFILQPQSLEKIGNDLADTIANEIVSALQNDSTSFLQEKVIFDIKGQIKRHAKEVLKEVAKAGIQPIEEVVASSVKPPTISPHAYQLLKPILKSLFNKVENSIKTDVPDTIWDYEGESSKENEEGEEEEEEDGFDELADSMINES</sequence>
<dbReference type="EMBL" id="CVMV01000110">
    <property type="protein sequence ID" value="CRG97735.1"/>
    <property type="molecule type" value="Genomic_DNA"/>
</dbReference>